<sequence>MNMRKILPIVLLLQLFLSGIVEAQEKRTVVGRDIGEMKNLRITGRLIDEITGDALVGATVTVRELNKTEVTNNNGSFTLNLDRAEYILEFRYVGYETIIYPIVAVGEGRINLTMIQEDFTLDDVVIFGRDPEKNIRSTEMGAISISMNTLKELPPFLGEVDIIRSVATLPGVSQVGEASSGLNVRGGGADQNLITFAGAPVYNPTHLFGLFTAFNPDVVNDFTLYKAQIPARFGGRGSSILDIAPKSGSLTNWGGDMMVGTVSGKASINGPVVKDVVSAQLSFRGSYINWLLNSLNNPDLRTSQANFNDVNGILYGEINENHNLTYSFYRSYDDFALASDTTISWTNQSQSLRYLGQFGERASVDIIGFHTLYDFSIFNQSGINNFDLTSGIIDTGARLSFTYQLGENNRINIGADTKRITIQPGELTPSGNGESGILPQKVQNEYGMESGFFFQHDLEFGEKFGFSYGIRYDTYSYFGPRTVREYAENLPLNQGNVIGERTYADGETIQTYDGWGPRTSIRYSINSKTSIKAGYNKMYQFIHLISNTATIAPTDVWKLSDQFLRPQIVDQYSLGIYKNFKGNIFETSIEVYYKDIQNVVEYKDGARLLMQNHLETEIIPGQGQAYGLELYVKKNLGRATGWASYTYSRALRRVITPFEEEIINDGNWFPANFDKPHDLTLIGNYKISSFTSLSATFSYSTGRPVTFPEAKFDFAGNSLAFFRNRNLQRIPDFHRLDLSLNFQFQGEGKFYDGEWTFAVMNAYGRKNPFSIFFADQPGSPPQAFRLAILGVPLPTLSYSLKF</sequence>
<dbReference type="Pfam" id="PF13715">
    <property type="entry name" value="CarbopepD_reg_2"/>
    <property type="match status" value="1"/>
</dbReference>
<comment type="caution">
    <text evidence="3">The sequence shown here is derived from an EMBL/GenBank/DDBJ whole genome shotgun (WGS) entry which is preliminary data.</text>
</comment>
<reference evidence="3 4" key="1">
    <citation type="journal article" date="2020" name="Syst. Appl. Microbiol.">
        <title>Arthrospiribacter ruber gen. nov., sp. nov., a novel bacterium isolated from Arthrospira cultures.</title>
        <authorList>
            <person name="Waleron M."/>
            <person name="Misztak A."/>
            <person name="Waleron M.M."/>
            <person name="Furmaniak M."/>
            <person name="Mrozik A."/>
            <person name="Waleron K."/>
        </authorList>
    </citation>
    <scope>NUCLEOTIDE SEQUENCE [LARGE SCALE GENOMIC DNA]</scope>
    <source>
        <strain evidence="3 4">DPMB0001</strain>
    </source>
</reference>
<dbReference type="AlphaFoldDB" id="A0A951MBT2"/>
<dbReference type="InterPro" id="IPR000531">
    <property type="entry name" value="Beta-barrel_TonB"/>
</dbReference>
<keyword evidence="3" id="KW-0675">Receptor</keyword>
<evidence type="ECO:0000313" key="3">
    <source>
        <dbReference type="EMBL" id="MBW3468791.1"/>
    </source>
</evidence>
<dbReference type="Pfam" id="PF00593">
    <property type="entry name" value="TonB_dep_Rec_b-barrel"/>
    <property type="match status" value="1"/>
</dbReference>
<dbReference type="GO" id="GO:0015344">
    <property type="term" value="F:siderophore uptake transmembrane transporter activity"/>
    <property type="evidence" value="ECO:0007669"/>
    <property type="project" value="TreeGrafter"/>
</dbReference>
<dbReference type="EMBL" id="RPHB01000006">
    <property type="protein sequence ID" value="MBW3468791.1"/>
    <property type="molecule type" value="Genomic_DNA"/>
</dbReference>
<keyword evidence="4" id="KW-1185">Reference proteome</keyword>
<dbReference type="InterPro" id="IPR039426">
    <property type="entry name" value="TonB-dep_rcpt-like"/>
</dbReference>
<gene>
    <name evidence="3" type="ORF">EGN73_13355</name>
</gene>
<feature type="domain" description="TonB-dependent receptor-like beta-barrel" evidence="2">
    <location>
        <begin position="285"/>
        <end position="761"/>
    </location>
</feature>
<dbReference type="PANTHER" id="PTHR30069">
    <property type="entry name" value="TONB-DEPENDENT OUTER MEMBRANE RECEPTOR"/>
    <property type="match status" value="1"/>
</dbReference>
<dbReference type="GO" id="GO:0044718">
    <property type="term" value="P:siderophore transmembrane transport"/>
    <property type="evidence" value="ECO:0007669"/>
    <property type="project" value="TreeGrafter"/>
</dbReference>
<keyword evidence="1" id="KW-0732">Signal</keyword>
<accession>A0A951MBT2</accession>
<proteinExistence type="predicted"/>
<dbReference type="PANTHER" id="PTHR30069:SF29">
    <property type="entry name" value="HEMOGLOBIN AND HEMOGLOBIN-HAPTOGLOBIN-BINDING PROTEIN 1-RELATED"/>
    <property type="match status" value="1"/>
</dbReference>
<evidence type="ECO:0000313" key="4">
    <source>
        <dbReference type="Proteomes" id="UP000727490"/>
    </source>
</evidence>
<evidence type="ECO:0000259" key="2">
    <source>
        <dbReference type="Pfam" id="PF00593"/>
    </source>
</evidence>
<name>A0A951MBT2_9BACT</name>
<evidence type="ECO:0000256" key="1">
    <source>
        <dbReference type="ARBA" id="ARBA00022729"/>
    </source>
</evidence>
<organism evidence="3 4">
    <name type="scientific">Arthrospiribacter ruber</name>
    <dbReference type="NCBI Taxonomy" id="2487934"/>
    <lineage>
        <taxon>Bacteria</taxon>
        <taxon>Pseudomonadati</taxon>
        <taxon>Bacteroidota</taxon>
        <taxon>Cytophagia</taxon>
        <taxon>Cytophagales</taxon>
        <taxon>Cyclobacteriaceae</taxon>
        <taxon>Arthrospiribacter</taxon>
    </lineage>
</organism>
<dbReference type="Proteomes" id="UP000727490">
    <property type="component" value="Unassembled WGS sequence"/>
</dbReference>
<protein>
    <submittedName>
        <fullName evidence="3">TonB-dependent receptor</fullName>
    </submittedName>
</protein>
<dbReference type="GO" id="GO:0009279">
    <property type="term" value="C:cell outer membrane"/>
    <property type="evidence" value="ECO:0007669"/>
    <property type="project" value="TreeGrafter"/>
</dbReference>